<dbReference type="HOGENOM" id="CLU_129189_0_0_11"/>
<feature type="region of interest" description="Disordered" evidence="1">
    <location>
        <begin position="110"/>
        <end position="156"/>
    </location>
</feature>
<dbReference type="PATRIC" id="fig|92706.3.peg.2056"/>
<organism evidence="2 3">
    <name type="scientific">[Brevibacterium] flavum</name>
    <dbReference type="NCBI Taxonomy" id="92706"/>
    <lineage>
        <taxon>Bacteria</taxon>
        <taxon>Bacillati</taxon>
        <taxon>Actinomycetota</taxon>
        <taxon>Actinomycetes</taxon>
        <taxon>Mycobacteriales</taxon>
        <taxon>Corynebacteriaceae</taxon>
        <taxon>Corynebacterium</taxon>
    </lineage>
</organism>
<dbReference type="Proteomes" id="UP000034037">
    <property type="component" value="Chromosome"/>
</dbReference>
<evidence type="ECO:0008006" key="4">
    <source>
        <dbReference type="Google" id="ProtNLM"/>
    </source>
</evidence>
<protein>
    <recommendedName>
        <fullName evidence="4">DNA-binding protein</fullName>
    </recommendedName>
</protein>
<dbReference type="EMBL" id="CP011309">
    <property type="protein sequence ID" value="AKF27823.1"/>
    <property type="molecule type" value="Genomic_DNA"/>
</dbReference>
<keyword evidence="3" id="KW-1185">Reference proteome</keyword>
<name>A0A0F6WR22_9CORY</name>
<sequence length="156" mass="17056">MDVKRWFSETTRSQITDARIAEILGVTRKTANKRVNEGISADDLIAISKALKINPVIALVEFDFITYDDVSDYLDSDGQLIATAEPAHLAIELARKLNPATAAPELDELAARRSNKNTPGVQPLSDTELADAIREANEQPQAAHPATEELTEPDHP</sequence>
<accession>A0A0F6WR22</accession>
<gene>
    <name evidence="2" type="ORF">YH66_09815</name>
</gene>
<evidence type="ECO:0000313" key="3">
    <source>
        <dbReference type="Proteomes" id="UP000034037"/>
    </source>
</evidence>
<evidence type="ECO:0000313" key="2">
    <source>
        <dbReference type="EMBL" id="AKF27823.1"/>
    </source>
</evidence>
<proteinExistence type="predicted"/>
<dbReference type="RefSeq" id="WP_003861880.1">
    <property type="nucleotide sequence ID" value="NZ_CP011309.1"/>
</dbReference>
<reference evidence="2 3" key="1">
    <citation type="submission" date="2015-04" db="EMBL/GenBank/DDBJ databases">
        <title>Complete Genome Sequence of Brevibacterium flavum ATCC 15168.</title>
        <authorList>
            <person name="Ahn J."/>
            <person name="Park G."/>
            <person name="Jeon W."/>
            <person name="Jang Y."/>
            <person name="Jang M."/>
            <person name="Lee H."/>
            <person name="Lee H."/>
        </authorList>
    </citation>
    <scope>NUCLEOTIDE SEQUENCE [LARGE SCALE GENOMIC DNA]</scope>
    <source>
        <strain evidence="2 3">ATCC 15168</strain>
    </source>
</reference>
<evidence type="ECO:0000256" key="1">
    <source>
        <dbReference type="SAM" id="MobiDB-lite"/>
    </source>
</evidence>
<dbReference type="AlphaFoldDB" id="A0A0F6WR22"/>